<organism evidence="8 9">
    <name type="scientific">Entomospira nematocerorum</name>
    <dbReference type="NCBI Taxonomy" id="2719987"/>
    <lineage>
        <taxon>Bacteria</taxon>
        <taxon>Pseudomonadati</taxon>
        <taxon>Spirochaetota</taxon>
        <taxon>Spirochaetia</taxon>
        <taxon>Spirochaetales</taxon>
        <taxon>Spirochaetaceae</taxon>
        <taxon>Entomospira</taxon>
    </lineage>
</organism>
<dbReference type="NCBIfam" id="TIGR00492">
    <property type="entry name" value="alr"/>
    <property type="match status" value="1"/>
</dbReference>
<feature type="active site" description="Proton acceptor; specific for L-alanine" evidence="4">
    <location>
        <position position="254"/>
    </location>
</feature>
<sequence>MQTFLTISLDAFTHNIRRIRQHIGESRIICGVVKANAYGHGLIETAKHLVAHGVDRLAVVSVHDVYILRQNQIQTPIYIMNALHPHEYEESIILKAIPFISSLYEVVEWQKQASRLNIITPVQLKVNSQMNRLGVDSIDAQDIIKAISQASHLKLEGIALHLAQSDSPENDGVLRDIHLIDSLQQQLSVHYPDLIYNVANSGALIHYPSSLYHMIRPGIAMYGYESNLQLQPALSWVSMVMHIRKVSAGTPVSYGAYYTTQHDTFLAVIPVGYADGFPREHVTPVFVLIHNHRYPVVGRVCMNQMIIDLGERHDVQLFDTVYLIHPTLLPATELALATNTISYRILTSLSPQLPRLYTHESLEV</sequence>
<dbReference type="InterPro" id="IPR029066">
    <property type="entry name" value="PLP-binding_barrel"/>
</dbReference>
<gene>
    <name evidence="8" type="primary">alr</name>
    <name evidence="8" type="ORF">HCT46_05190</name>
</gene>
<dbReference type="GO" id="GO:0005829">
    <property type="term" value="C:cytosol"/>
    <property type="evidence" value="ECO:0007669"/>
    <property type="project" value="TreeGrafter"/>
</dbReference>
<evidence type="ECO:0000256" key="6">
    <source>
        <dbReference type="PIRSR" id="PIRSR600821-52"/>
    </source>
</evidence>
<dbReference type="PANTHER" id="PTHR30511">
    <property type="entry name" value="ALANINE RACEMASE"/>
    <property type="match status" value="1"/>
</dbReference>
<evidence type="ECO:0000256" key="5">
    <source>
        <dbReference type="PIRSR" id="PIRSR600821-50"/>
    </source>
</evidence>
<comment type="similarity">
    <text evidence="4">Belongs to the alanine racemase family.</text>
</comment>
<feature type="binding site" evidence="4 6">
    <location>
        <position position="132"/>
    </location>
    <ligand>
        <name>substrate</name>
    </ligand>
</feature>
<keyword evidence="2 4" id="KW-0663">Pyridoxal phosphate</keyword>
<evidence type="ECO:0000256" key="4">
    <source>
        <dbReference type="HAMAP-Rule" id="MF_01201"/>
    </source>
</evidence>
<protein>
    <recommendedName>
        <fullName evidence="4">Alanine racemase</fullName>
        <ecNumber evidence="4">5.1.1.1</ecNumber>
    </recommendedName>
</protein>
<dbReference type="Gene3D" id="2.40.37.10">
    <property type="entry name" value="Lyase, Ornithine Decarboxylase, Chain A, domain 1"/>
    <property type="match status" value="1"/>
</dbReference>
<dbReference type="SUPFAM" id="SSF51419">
    <property type="entry name" value="PLP-binding barrel"/>
    <property type="match status" value="1"/>
</dbReference>
<name>A0A968GFJ1_9SPIO</name>
<dbReference type="PRINTS" id="PR00992">
    <property type="entry name" value="ALARACEMASE"/>
</dbReference>
<comment type="pathway">
    <text evidence="4">Amino-acid biosynthesis; D-alanine biosynthesis; D-alanine from L-alanine: step 1/1.</text>
</comment>
<dbReference type="InterPro" id="IPR001608">
    <property type="entry name" value="Ala_racemase_N"/>
</dbReference>
<dbReference type="InterPro" id="IPR009006">
    <property type="entry name" value="Ala_racemase/Decarboxylase_C"/>
</dbReference>
<dbReference type="PANTHER" id="PTHR30511:SF0">
    <property type="entry name" value="ALANINE RACEMASE, CATABOLIC-RELATED"/>
    <property type="match status" value="1"/>
</dbReference>
<dbReference type="SUPFAM" id="SSF50621">
    <property type="entry name" value="Alanine racemase C-terminal domain-like"/>
    <property type="match status" value="1"/>
</dbReference>
<keyword evidence="9" id="KW-1185">Reference proteome</keyword>
<dbReference type="InterPro" id="IPR000821">
    <property type="entry name" value="Ala_racemase"/>
</dbReference>
<dbReference type="GO" id="GO:0008784">
    <property type="term" value="F:alanine racemase activity"/>
    <property type="evidence" value="ECO:0007669"/>
    <property type="project" value="UniProtKB-UniRule"/>
</dbReference>
<dbReference type="Pfam" id="PF00842">
    <property type="entry name" value="Ala_racemase_C"/>
    <property type="match status" value="1"/>
</dbReference>
<feature type="domain" description="Alanine racemase C-terminal" evidence="7">
    <location>
        <begin position="233"/>
        <end position="358"/>
    </location>
</feature>
<dbReference type="CDD" id="cd00430">
    <property type="entry name" value="PLPDE_III_AR"/>
    <property type="match status" value="1"/>
</dbReference>
<comment type="cofactor">
    <cofactor evidence="1 4 5">
        <name>pyridoxal 5'-phosphate</name>
        <dbReference type="ChEBI" id="CHEBI:597326"/>
    </cofactor>
</comment>
<comment type="catalytic activity">
    <reaction evidence="4">
        <text>L-alanine = D-alanine</text>
        <dbReference type="Rhea" id="RHEA:20249"/>
        <dbReference type="ChEBI" id="CHEBI:57416"/>
        <dbReference type="ChEBI" id="CHEBI:57972"/>
        <dbReference type="EC" id="5.1.1.1"/>
    </reaction>
</comment>
<dbReference type="SMART" id="SM01005">
    <property type="entry name" value="Ala_racemase_C"/>
    <property type="match status" value="1"/>
</dbReference>
<evidence type="ECO:0000313" key="9">
    <source>
        <dbReference type="Proteomes" id="UP000752013"/>
    </source>
</evidence>
<evidence type="ECO:0000259" key="7">
    <source>
        <dbReference type="SMART" id="SM01005"/>
    </source>
</evidence>
<feature type="modified residue" description="N6-(pyridoxal phosphate)lysine" evidence="4 5">
    <location>
        <position position="34"/>
    </location>
</feature>
<dbReference type="HAMAP" id="MF_01201">
    <property type="entry name" value="Ala_racemase"/>
    <property type="match status" value="1"/>
</dbReference>
<dbReference type="EC" id="5.1.1.1" evidence="4"/>
<dbReference type="AlphaFoldDB" id="A0A968GFJ1"/>
<reference evidence="8" key="1">
    <citation type="submission" date="2020-03" db="EMBL/GenBank/DDBJ databases">
        <title>Spirochaetal bacteria isolated from arthropods constitute a novel genus Entomospira genus novum within the order Spirochaetales.</title>
        <authorList>
            <person name="Grana-Miraglia L."/>
            <person name="Sikutova S."/>
            <person name="Fingerle V."/>
            <person name="Sing A."/>
            <person name="Castillo-Ramirez S."/>
            <person name="Margos G."/>
            <person name="Rudolf I."/>
        </authorList>
    </citation>
    <scope>NUCLEOTIDE SEQUENCE</scope>
    <source>
        <strain evidence="8">BR208</strain>
    </source>
</reference>
<dbReference type="Proteomes" id="UP000752013">
    <property type="component" value="Unassembled WGS sequence"/>
</dbReference>
<dbReference type="EMBL" id="JAATLK010000001">
    <property type="protein sequence ID" value="NIZ47308.1"/>
    <property type="molecule type" value="Genomic_DNA"/>
</dbReference>
<evidence type="ECO:0000313" key="8">
    <source>
        <dbReference type="EMBL" id="NIZ47308.1"/>
    </source>
</evidence>
<dbReference type="InterPro" id="IPR011079">
    <property type="entry name" value="Ala_racemase_C"/>
</dbReference>
<dbReference type="PROSITE" id="PS00395">
    <property type="entry name" value="ALANINE_RACEMASE"/>
    <property type="match status" value="1"/>
</dbReference>
<keyword evidence="3 4" id="KW-0413">Isomerase</keyword>
<comment type="function">
    <text evidence="4">Catalyzes the interconversion of L-alanine and D-alanine. May also act on other amino acids.</text>
</comment>
<evidence type="ECO:0000256" key="2">
    <source>
        <dbReference type="ARBA" id="ARBA00022898"/>
    </source>
</evidence>
<dbReference type="Pfam" id="PF01168">
    <property type="entry name" value="Ala_racemase_N"/>
    <property type="match status" value="1"/>
</dbReference>
<dbReference type="Gene3D" id="3.20.20.10">
    <property type="entry name" value="Alanine racemase"/>
    <property type="match status" value="1"/>
</dbReference>
<evidence type="ECO:0000256" key="1">
    <source>
        <dbReference type="ARBA" id="ARBA00001933"/>
    </source>
</evidence>
<feature type="binding site" evidence="4 6">
    <location>
        <position position="302"/>
    </location>
    <ligand>
        <name>substrate</name>
    </ligand>
</feature>
<dbReference type="InterPro" id="IPR020622">
    <property type="entry name" value="Ala_racemase_pyridoxalP-BS"/>
</dbReference>
<accession>A0A968GFJ1</accession>
<dbReference type="GO" id="GO:0030170">
    <property type="term" value="F:pyridoxal phosphate binding"/>
    <property type="evidence" value="ECO:0007669"/>
    <property type="project" value="UniProtKB-UniRule"/>
</dbReference>
<evidence type="ECO:0000256" key="3">
    <source>
        <dbReference type="ARBA" id="ARBA00023235"/>
    </source>
</evidence>
<dbReference type="GO" id="GO:0030632">
    <property type="term" value="P:D-alanine biosynthetic process"/>
    <property type="evidence" value="ECO:0007669"/>
    <property type="project" value="UniProtKB-UniRule"/>
</dbReference>
<proteinExistence type="inferred from homology"/>
<comment type="caution">
    <text evidence="8">The sequence shown here is derived from an EMBL/GenBank/DDBJ whole genome shotgun (WGS) entry which is preliminary data.</text>
</comment>
<dbReference type="RefSeq" id="WP_167703717.1">
    <property type="nucleotide sequence ID" value="NZ_CP118168.1"/>
</dbReference>
<feature type="active site" description="Proton acceptor; specific for D-alanine" evidence="4">
    <location>
        <position position="34"/>
    </location>
</feature>